<keyword evidence="1" id="KW-1133">Transmembrane helix</keyword>
<dbReference type="SUPFAM" id="SSF81321">
    <property type="entry name" value="Family A G protein-coupled receptor-like"/>
    <property type="match status" value="1"/>
</dbReference>
<feature type="domain" description="7TM GPCR serpentine receptor class x (Srx)" evidence="2">
    <location>
        <begin position="180"/>
        <end position="235"/>
    </location>
</feature>
<name>A0A0M3K3C3_ANISI</name>
<dbReference type="EMBL" id="UYRR01031976">
    <property type="protein sequence ID" value="VDK53569.1"/>
    <property type="molecule type" value="Genomic_DNA"/>
</dbReference>
<feature type="transmembrane region" description="Helical" evidence="1">
    <location>
        <begin position="222"/>
        <end position="239"/>
    </location>
</feature>
<evidence type="ECO:0000313" key="3">
    <source>
        <dbReference type="EMBL" id="VDK53569.1"/>
    </source>
</evidence>
<reference evidence="3 4" key="2">
    <citation type="submission" date="2018-11" db="EMBL/GenBank/DDBJ databases">
        <authorList>
            <consortium name="Pathogen Informatics"/>
        </authorList>
    </citation>
    <scope>NUCLEOTIDE SEQUENCE [LARGE SCALE GENOMIC DNA]</scope>
</reference>
<dbReference type="OrthoDB" id="5825164at2759"/>
<keyword evidence="1" id="KW-0472">Membrane</keyword>
<evidence type="ECO:0000259" key="2">
    <source>
        <dbReference type="Pfam" id="PF10328"/>
    </source>
</evidence>
<gene>
    <name evidence="3" type="ORF">ASIM_LOCUS14871</name>
</gene>
<keyword evidence="4" id="KW-1185">Reference proteome</keyword>
<feature type="transmembrane region" description="Helical" evidence="1">
    <location>
        <begin position="62"/>
        <end position="84"/>
    </location>
</feature>
<protein>
    <submittedName>
        <fullName evidence="5">G protein-coupled receptor</fullName>
    </submittedName>
</protein>
<keyword evidence="1" id="KW-0812">Transmembrane</keyword>
<evidence type="ECO:0000313" key="4">
    <source>
        <dbReference type="Proteomes" id="UP000267096"/>
    </source>
</evidence>
<evidence type="ECO:0000256" key="1">
    <source>
        <dbReference type="SAM" id="Phobius"/>
    </source>
</evidence>
<dbReference type="AlphaFoldDB" id="A0A0M3K3C3"/>
<evidence type="ECO:0000313" key="5">
    <source>
        <dbReference type="WBParaSite" id="ASIM_0001546201-mRNA-1"/>
    </source>
</evidence>
<dbReference type="PANTHER" id="PTHR23017:SF3">
    <property type="entry name" value="G-PROTEIN COUPLED RECEPTORS FAMILY 1 PROFILE DOMAIN-CONTAINING PROTEIN"/>
    <property type="match status" value="1"/>
</dbReference>
<proteinExistence type="predicted"/>
<feature type="transmembrane region" description="Helical" evidence="1">
    <location>
        <begin position="251"/>
        <end position="271"/>
    </location>
</feature>
<sequence length="294" mass="33014">MDATDTNSNSSNENIAAGTIILLVCLIFIYCDHASSSRDSNGYHYPIFALERRRWSPIETELGRFVGAPGILVNIYVALAILFVDDLSKNAFGIICFSNCIANTIGIGSFVFWCAPCTLALVLILFEADTLLELVHSFAKHLVYRKEIGRFGTQFPEEWLSWEMTAPISRMLVDGKFAVIMGRVIISAWITTANTQFVLSSNRFVALYLPLNYSRIFSRKNAILMSVVLWTLTSLFWNTDKCSGKAEFYVAFGYDVVLVVASAILDSAGFVRVFKRWKEDKAQDANNECTEILR</sequence>
<dbReference type="Proteomes" id="UP000267096">
    <property type="component" value="Unassembled WGS sequence"/>
</dbReference>
<dbReference type="Pfam" id="PF10328">
    <property type="entry name" value="7TM_GPCR_Srx"/>
    <property type="match status" value="2"/>
</dbReference>
<feature type="transmembrane region" description="Helical" evidence="1">
    <location>
        <begin position="15"/>
        <end position="31"/>
    </location>
</feature>
<organism evidence="5">
    <name type="scientific">Anisakis simplex</name>
    <name type="common">Herring worm</name>
    <dbReference type="NCBI Taxonomy" id="6269"/>
    <lineage>
        <taxon>Eukaryota</taxon>
        <taxon>Metazoa</taxon>
        <taxon>Ecdysozoa</taxon>
        <taxon>Nematoda</taxon>
        <taxon>Chromadorea</taxon>
        <taxon>Rhabditida</taxon>
        <taxon>Spirurina</taxon>
        <taxon>Ascaridomorpha</taxon>
        <taxon>Ascaridoidea</taxon>
        <taxon>Anisakidae</taxon>
        <taxon>Anisakis</taxon>
        <taxon>Anisakis simplex complex</taxon>
    </lineage>
</organism>
<dbReference type="InterPro" id="IPR019430">
    <property type="entry name" value="7TM_GPCR_serpentine_rcpt_Srx"/>
</dbReference>
<dbReference type="PANTHER" id="PTHR23017">
    <property type="entry name" value="SERPENTINE RECEPTOR, CLASS X"/>
    <property type="match status" value="1"/>
</dbReference>
<reference evidence="5" key="1">
    <citation type="submission" date="2017-02" db="UniProtKB">
        <authorList>
            <consortium name="WormBaseParasite"/>
        </authorList>
    </citation>
    <scope>IDENTIFICATION</scope>
</reference>
<accession>A0A0M3K3C3</accession>
<feature type="transmembrane region" description="Helical" evidence="1">
    <location>
        <begin position="104"/>
        <end position="126"/>
    </location>
</feature>
<feature type="domain" description="7TM GPCR serpentine receptor class x (Srx)" evidence="2">
    <location>
        <begin position="66"/>
        <end position="122"/>
    </location>
</feature>
<dbReference type="WBParaSite" id="ASIM_0001546201-mRNA-1">
    <property type="protein sequence ID" value="ASIM_0001546201-mRNA-1"/>
    <property type="gene ID" value="ASIM_0001546201"/>
</dbReference>